<keyword evidence="8" id="KW-0614">Plasmid</keyword>
<dbReference type="Proteomes" id="UP000002357">
    <property type="component" value="Plasmid pSCL4"/>
</dbReference>
<feature type="transmembrane region" description="Helical" evidence="6">
    <location>
        <begin position="462"/>
        <end position="480"/>
    </location>
</feature>
<feature type="region of interest" description="Disordered" evidence="5">
    <location>
        <begin position="575"/>
        <end position="594"/>
    </location>
</feature>
<feature type="transmembrane region" description="Helical" evidence="6">
    <location>
        <begin position="210"/>
        <end position="230"/>
    </location>
</feature>
<gene>
    <name evidence="8" type="ORF">SCLAV_p1229</name>
</gene>
<feature type="transmembrane region" description="Helical" evidence="6">
    <location>
        <begin position="176"/>
        <end position="198"/>
    </location>
</feature>
<geneLocation type="plasmid" evidence="8 9">
    <name>pSCL4</name>
</geneLocation>
<evidence type="ECO:0000256" key="6">
    <source>
        <dbReference type="SAM" id="Phobius"/>
    </source>
</evidence>
<evidence type="ECO:0000256" key="2">
    <source>
        <dbReference type="ARBA" id="ARBA00022692"/>
    </source>
</evidence>
<comment type="subcellular location">
    <subcellularLocation>
        <location evidence="1">Cell membrane</location>
        <topology evidence="1">Multi-pass membrane protein</topology>
    </subcellularLocation>
</comment>
<dbReference type="InterPro" id="IPR036259">
    <property type="entry name" value="MFS_trans_sf"/>
</dbReference>
<dbReference type="InterPro" id="IPR011701">
    <property type="entry name" value="MFS"/>
</dbReference>
<evidence type="ECO:0000259" key="7">
    <source>
        <dbReference type="PROSITE" id="PS50850"/>
    </source>
</evidence>
<proteinExistence type="predicted"/>
<feature type="transmembrane region" description="Helical" evidence="6">
    <location>
        <begin position="298"/>
        <end position="318"/>
    </location>
</feature>
<dbReference type="PANTHER" id="PTHR23508:SF10">
    <property type="entry name" value="CARBOXYLIC ACID TRANSPORTER PROTEIN HOMOLOG"/>
    <property type="match status" value="1"/>
</dbReference>
<dbReference type="InterPro" id="IPR020846">
    <property type="entry name" value="MFS_dom"/>
</dbReference>
<keyword evidence="2 6" id="KW-0812">Transmembrane</keyword>
<keyword evidence="4 6" id="KW-0472">Membrane</keyword>
<dbReference type="SUPFAM" id="SSF103473">
    <property type="entry name" value="MFS general substrate transporter"/>
    <property type="match status" value="1"/>
</dbReference>
<evidence type="ECO:0000256" key="3">
    <source>
        <dbReference type="ARBA" id="ARBA00022989"/>
    </source>
</evidence>
<dbReference type="AlphaFoldDB" id="D5SLC2"/>
<feature type="compositionally biased region" description="Low complexity" evidence="5">
    <location>
        <begin position="50"/>
        <end position="66"/>
    </location>
</feature>
<evidence type="ECO:0000256" key="4">
    <source>
        <dbReference type="ARBA" id="ARBA00023136"/>
    </source>
</evidence>
<evidence type="ECO:0000313" key="9">
    <source>
        <dbReference type="Proteomes" id="UP000002357"/>
    </source>
</evidence>
<feature type="transmembrane region" description="Helical" evidence="6">
    <location>
        <begin position="266"/>
        <end position="286"/>
    </location>
</feature>
<evidence type="ECO:0000313" key="8">
    <source>
        <dbReference type="EMBL" id="EFG04715.2"/>
    </source>
</evidence>
<keyword evidence="9" id="KW-1185">Reference proteome</keyword>
<dbReference type="PANTHER" id="PTHR23508">
    <property type="entry name" value="CARBOXYLIC ACID TRANSPORTER PROTEIN HOMOLOG"/>
    <property type="match status" value="1"/>
</dbReference>
<feature type="transmembrane region" description="Helical" evidence="6">
    <location>
        <begin position="124"/>
        <end position="145"/>
    </location>
</feature>
<dbReference type="Pfam" id="PF07690">
    <property type="entry name" value="MFS_1"/>
    <property type="match status" value="1"/>
</dbReference>
<name>D5SLC2_STRCL</name>
<feature type="transmembrane region" description="Helical" evidence="6">
    <location>
        <begin position="434"/>
        <end position="453"/>
    </location>
</feature>
<feature type="transmembrane region" description="Helical" evidence="6">
    <location>
        <begin position="87"/>
        <end position="104"/>
    </location>
</feature>
<dbReference type="EMBL" id="CM000914">
    <property type="protein sequence ID" value="EFG04715.2"/>
    <property type="molecule type" value="Genomic_DNA"/>
</dbReference>
<evidence type="ECO:0000256" key="1">
    <source>
        <dbReference type="ARBA" id="ARBA00004651"/>
    </source>
</evidence>
<feature type="region of interest" description="Disordered" evidence="5">
    <location>
        <begin position="19"/>
        <end position="66"/>
    </location>
</feature>
<feature type="transmembrane region" description="Helical" evidence="6">
    <location>
        <begin position="242"/>
        <end position="260"/>
    </location>
</feature>
<reference evidence="8 9" key="1">
    <citation type="journal article" date="2010" name="Genome Biol. Evol.">
        <title>The sequence of a 1.8-mb bacterial linear plasmid reveals a rich evolutionary reservoir of secondary metabolic pathways.</title>
        <authorList>
            <person name="Medema M.H."/>
            <person name="Trefzer A."/>
            <person name="Kovalchuk A."/>
            <person name="van den Berg M."/>
            <person name="Mueller U."/>
            <person name="Heijne W."/>
            <person name="Wu L."/>
            <person name="Alam M.T."/>
            <person name="Ronning C.M."/>
            <person name="Nierman W.C."/>
            <person name="Bovenberg R.A.L."/>
            <person name="Breitling R."/>
            <person name="Takano E."/>
        </authorList>
    </citation>
    <scope>NUCLEOTIDE SEQUENCE [LARGE SCALE GENOMIC DNA]</scope>
    <source>
        <strain evidence="9">ATCC 27064 / DSM 738 / JCM 4710 / NBRC 13307 / NCIMB 12785 / NRRL 3585 / VKM Ac-602</strain>
        <plasmid evidence="8">pSCL4</plasmid>
    </source>
</reference>
<feature type="transmembrane region" description="Helical" evidence="6">
    <location>
        <begin position="486"/>
        <end position="508"/>
    </location>
</feature>
<dbReference type="Gene3D" id="1.20.1250.20">
    <property type="entry name" value="MFS general substrate transporter like domains"/>
    <property type="match status" value="1"/>
</dbReference>
<feature type="domain" description="Major facilitator superfamily (MFS) profile" evidence="7">
    <location>
        <begin position="176"/>
        <end position="575"/>
    </location>
</feature>
<keyword evidence="3 6" id="KW-1133">Transmembrane helix</keyword>
<feature type="transmembrane region" description="Helical" evidence="6">
    <location>
        <begin position="398"/>
        <end position="422"/>
    </location>
</feature>
<feature type="transmembrane region" description="Helical" evidence="6">
    <location>
        <begin position="324"/>
        <end position="343"/>
    </location>
</feature>
<dbReference type="eggNOG" id="COG2814">
    <property type="taxonomic scope" value="Bacteria"/>
</dbReference>
<protein>
    <submittedName>
        <fullName evidence="8">Major facilitator superfamily MFS_1</fullName>
    </submittedName>
</protein>
<accession>D5SLC2</accession>
<dbReference type="PROSITE" id="PS50850">
    <property type="entry name" value="MFS"/>
    <property type="match status" value="1"/>
</dbReference>
<organism evidence="8 9">
    <name type="scientific">Streptomyces clavuligerus</name>
    <dbReference type="NCBI Taxonomy" id="1901"/>
    <lineage>
        <taxon>Bacteria</taxon>
        <taxon>Bacillati</taxon>
        <taxon>Actinomycetota</taxon>
        <taxon>Actinomycetes</taxon>
        <taxon>Kitasatosporales</taxon>
        <taxon>Streptomycetaceae</taxon>
        <taxon>Streptomyces</taxon>
    </lineage>
</organism>
<evidence type="ECO:0000256" key="5">
    <source>
        <dbReference type="SAM" id="MobiDB-lite"/>
    </source>
</evidence>
<dbReference type="GO" id="GO:0005886">
    <property type="term" value="C:plasma membrane"/>
    <property type="evidence" value="ECO:0007669"/>
    <property type="project" value="UniProtKB-SubCell"/>
</dbReference>
<sequence length="594" mass="62156">MYLGPDTIKSCVCPSAAVPRDRGTSPLLPPPPPSFTGLPGLPRGCSSFQAPAPSRSRRAPVPSARTSVEGNFSMDRFRSRGLIPRPLLFWSGVAICSAGVAEHIRMFVHAAEMDFHMSHMPMDTAMWAAMVAVVAGLVLAGFGLAPHRRPEETPPPPDTAPEPVSPARQTLLRRRLIAVLSFALIVDQMKPATLAFIMPGARAEYGLTPAEVALIPMGGLTGTVLGSLLWGHLADRIGRRASVLLAALLFVATTVCGAMPSFEASVLMCVLMGMSAGGMLPIVYALMSEVLPGRSGVVVLTAGLTTVAGYLAASGLSSLFEPLYGWRVLWFLQLPLALLLLAFNRWIPESPSFLAAQGKHAEARRMTVLFGLGQTPAEPRTGRGMRALLGPDHRRQTLVISGFALSWGLVYWGFVTFLPTVLGDAGLSTPPSQILFGASLMSIPGTALAAWLYSRWSSRKTMTLYGAVTAASLALLTVLPLDDPQIAVPVLIGLLTGTSGVVAVLGPYTAQVYPTAFRGLGSGLSAACSKSGGIIGPPAVGWLTASFTTGQVAAVIAVPMALATAAIARYGKETTGTAAAPPAPAPAREPAARR</sequence>
<dbReference type="GO" id="GO:0046943">
    <property type="term" value="F:carboxylic acid transmembrane transporter activity"/>
    <property type="evidence" value="ECO:0007669"/>
    <property type="project" value="TreeGrafter"/>
</dbReference>
<dbReference type="CDD" id="cd17316">
    <property type="entry name" value="MFS_SV2_like"/>
    <property type="match status" value="1"/>
</dbReference>